<gene>
    <name evidence="2" type="ORF">Bca52824_039217</name>
</gene>
<proteinExistence type="predicted"/>
<keyword evidence="1" id="KW-0460">Magnesium</keyword>
<name>A0A8X7RSM4_BRACI</name>
<evidence type="ECO:0000256" key="1">
    <source>
        <dbReference type="ARBA" id="ARBA00022842"/>
    </source>
</evidence>
<comment type="caution">
    <text evidence="2">The sequence shown here is derived from an EMBL/GenBank/DDBJ whole genome shotgun (WGS) entry which is preliminary data.</text>
</comment>
<sequence length="220" mass="25274">MFLCLFGNRCFLLSERTGFPSIRGLRGQKARYLRDVSWWANDKDAELLRPSYVKPEVVSWSPRIIVLHNFLSSGECEYLKAIARPRLQVSTVVDIKTGKILDLYNTRADLRKKDHLAIDKYALRGLRSLAVAKQTIPEKTKKKSSGDPWEFVGGLPLFDPPRHDNAYTIRRASDLGVNISDYCETRLKLGMGSNMYPYHQLLYLDKKAIRESLGNQVMFF</sequence>
<keyword evidence="3" id="KW-1185">Reference proteome</keyword>
<dbReference type="GO" id="GO:0000166">
    <property type="term" value="F:nucleotide binding"/>
    <property type="evidence" value="ECO:0007669"/>
    <property type="project" value="InterPro"/>
</dbReference>
<dbReference type="InterPro" id="IPR023214">
    <property type="entry name" value="HAD_sf"/>
</dbReference>
<protein>
    <submittedName>
        <fullName evidence="2">Uncharacterized protein</fullName>
    </submittedName>
</protein>
<dbReference type="EMBL" id="JAAMPC010000009">
    <property type="protein sequence ID" value="KAG2292548.1"/>
    <property type="molecule type" value="Genomic_DNA"/>
</dbReference>
<evidence type="ECO:0000313" key="3">
    <source>
        <dbReference type="Proteomes" id="UP000886595"/>
    </source>
</evidence>
<organism evidence="2 3">
    <name type="scientific">Brassica carinata</name>
    <name type="common">Ethiopian mustard</name>
    <name type="synonym">Abyssinian cabbage</name>
    <dbReference type="NCBI Taxonomy" id="52824"/>
    <lineage>
        <taxon>Eukaryota</taxon>
        <taxon>Viridiplantae</taxon>
        <taxon>Streptophyta</taxon>
        <taxon>Embryophyta</taxon>
        <taxon>Tracheophyta</taxon>
        <taxon>Spermatophyta</taxon>
        <taxon>Magnoliopsida</taxon>
        <taxon>eudicotyledons</taxon>
        <taxon>Gunneridae</taxon>
        <taxon>Pentapetalae</taxon>
        <taxon>rosids</taxon>
        <taxon>malvids</taxon>
        <taxon>Brassicales</taxon>
        <taxon>Brassicaceae</taxon>
        <taxon>Brassiceae</taxon>
        <taxon>Brassica</taxon>
    </lineage>
</organism>
<dbReference type="SUPFAM" id="SSF81660">
    <property type="entry name" value="Metal cation-transporting ATPase, ATP-binding domain N"/>
    <property type="match status" value="1"/>
</dbReference>
<accession>A0A8X7RSM4</accession>
<dbReference type="Proteomes" id="UP000886595">
    <property type="component" value="Unassembled WGS sequence"/>
</dbReference>
<dbReference type="AlphaFoldDB" id="A0A8X7RSM4"/>
<dbReference type="Gene3D" id="3.40.1110.10">
    <property type="entry name" value="Calcium-transporting ATPase, cytoplasmic domain N"/>
    <property type="match status" value="1"/>
</dbReference>
<dbReference type="PANTHER" id="PTHR42861">
    <property type="entry name" value="CALCIUM-TRANSPORTING ATPASE"/>
    <property type="match status" value="1"/>
</dbReference>
<dbReference type="InterPro" id="IPR023299">
    <property type="entry name" value="ATPase_P-typ_cyto_dom_N"/>
</dbReference>
<dbReference type="OrthoDB" id="420380at2759"/>
<evidence type="ECO:0000313" key="2">
    <source>
        <dbReference type="EMBL" id="KAG2292548.1"/>
    </source>
</evidence>
<reference evidence="2 3" key="1">
    <citation type="submission" date="2020-02" db="EMBL/GenBank/DDBJ databases">
        <authorList>
            <person name="Ma Q."/>
            <person name="Huang Y."/>
            <person name="Song X."/>
            <person name="Pei D."/>
        </authorList>
    </citation>
    <scope>NUCLEOTIDE SEQUENCE [LARGE SCALE GENOMIC DNA]</scope>
    <source>
        <strain evidence="2">Sxm20200214</strain>
        <tissue evidence="2">Leaf</tissue>
    </source>
</reference>
<dbReference type="Gene3D" id="3.40.50.1000">
    <property type="entry name" value="HAD superfamily/HAD-like"/>
    <property type="match status" value="1"/>
</dbReference>